<evidence type="ECO:0000313" key="4">
    <source>
        <dbReference type="EMBL" id="AAK78437.1"/>
    </source>
</evidence>
<dbReference type="eggNOG" id="COG1309">
    <property type="taxonomic scope" value="Bacteria"/>
</dbReference>
<dbReference type="KEGG" id="cac:CA_C0457"/>
<dbReference type="PANTHER" id="PTHR43479:SF11">
    <property type="entry name" value="ACREF_ENVCD OPERON REPRESSOR-RELATED"/>
    <property type="match status" value="1"/>
</dbReference>
<dbReference type="GO" id="GO:0003677">
    <property type="term" value="F:DNA binding"/>
    <property type="evidence" value="ECO:0007669"/>
    <property type="project" value="UniProtKB-UniRule"/>
</dbReference>
<dbReference type="HOGENOM" id="CLU_069356_12_9_9"/>
<feature type="DNA-binding region" description="H-T-H motif" evidence="2">
    <location>
        <begin position="29"/>
        <end position="48"/>
    </location>
</feature>
<reference evidence="4 5" key="1">
    <citation type="journal article" date="2001" name="J. Bacteriol.">
        <title>Genome sequence and comparative analysis of the solvent-producing bacterium Clostridium acetobutylicum.</title>
        <authorList>
            <person name="Nolling J."/>
            <person name="Breton G."/>
            <person name="Omelchenko M.V."/>
            <person name="Makarova K.S."/>
            <person name="Zeng Q."/>
            <person name="Gibson R."/>
            <person name="Lee H.M."/>
            <person name="Dubois J."/>
            <person name="Qiu D."/>
            <person name="Hitti J."/>
            <person name="Wolf Y.I."/>
            <person name="Tatusov R.L."/>
            <person name="Sabathe F."/>
            <person name="Doucette-Stamm L."/>
            <person name="Soucaille P."/>
            <person name="Daly M.J."/>
            <person name="Bennett G.N."/>
            <person name="Koonin E.V."/>
            <person name="Smith D.R."/>
        </authorList>
    </citation>
    <scope>NUCLEOTIDE SEQUENCE [LARGE SCALE GENOMIC DNA]</scope>
    <source>
        <strain evidence="5">ATCC 824 / DSM 792 / JCM 1419 / LMG 5710 / VKM B-1787</strain>
    </source>
</reference>
<dbReference type="PANTHER" id="PTHR43479">
    <property type="entry name" value="ACREF/ENVCD OPERON REPRESSOR-RELATED"/>
    <property type="match status" value="1"/>
</dbReference>
<accession>Q97LU7</accession>
<dbReference type="PATRIC" id="fig|272562.8.peg.656"/>
<evidence type="ECO:0000256" key="2">
    <source>
        <dbReference type="PROSITE-ProRule" id="PRU00335"/>
    </source>
</evidence>
<gene>
    <name evidence="4" type="ordered locus">CA_C0457</name>
</gene>
<proteinExistence type="predicted"/>
<dbReference type="PRINTS" id="PR00455">
    <property type="entry name" value="HTHTETR"/>
</dbReference>
<dbReference type="RefSeq" id="WP_010963779.1">
    <property type="nucleotide sequence ID" value="NC_003030.1"/>
</dbReference>
<dbReference type="InterPro" id="IPR009057">
    <property type="entry name" value="Homeodomain-like_sf"/>
</dbReference>
<dbReference type="OrthoDB" id="494991at2"/>
<dbReference type="SUPFAM" id="SSF46689">
    <property type="entry name" value="Homeodomain-like"/>
    <property type="match status" value="1"/>
</dbReference>
<dbReference type="Proteomes" id="UP000000814">
    <property type="component" value="Chromosome"/>
</dbReference>
<name>Q97LU7_CLOAB</name>
<evidence type="ECO:0000259" key="3">
    <source>
        <dbReference type="PROSITE" id="PS50977"/>
    </source>
</evidence>
<evidence type="ECO:0000256" key="1">
    <source>
        <dbReference type="ARBA" id="ARBA00023125"/>
    </source>
</evidence>
<dbReference type="GeneID" id="44996966"/>
<dbReference type="InterPro" id="IPR050624">
    <property type="entry name" value="HTH-type_Tx_Regulator"/>
</dbReference>
<dbReference type="STRING" id="272562.CA_C0457"/>
<dbReference type="InterPro" id="IPR001647">
    <property type="entry name" value="HTH_TetR"/>
</dbReference>
<dbReference type="PROSITE" id="PS50977">
    <property type="entry name" value="HTH_TETR_2"/>
    <property type="match status" value="1"/>
</dbReference>
<keyword evidence="5" id="KW-1185">Reference proteome</keyword>
<evidence type="ECO:0000313" key="5">
    <source>
        <dbReference type="Proteomes" id="UP000000814"/>
    </source>
</evidence>
<organism evidence="4 5">
    <name type="scientific">Clostridium acetobutylicum (strain ATCC 824 / DSM 792 / JCM 1419 / IAM 19013 / LMG 5710 / NBRC 13948 / NRRL B-527 / VKM B-1787 / 2291 / W)</name>
    <dbReference type="NCBI Taxonomy" id="272562"/>
    <lineage>
        <taxon>Bacteria</taxon>
        <taxon>Bacillati</taxon>
        <taxon>Bacillota</taxon>
        <taxon>Clostridia</taxon>
        <taxon>Eubacteriales</taxon>
        <taxon>Clostridiaceae</taxon>
        <taxon>Clostridium</taxon>
    </lineage>
</organism>
<dbReference type="Pfam" id="PF00440">
    <property type="entry name" value="TetR_N"/>
    <property type="match status" value="1"/>
</dbReference>
<protein>
    <submittedName>
        <fullName evidence="4">Transcriptional regulator, AcrR family</fullName>
    </submittedName>
</protein>
<dbReference type="EMBL" id="AE001437">
    <property type="protein sequence ID" value="AAK78437.1"/>
    <property type="molecule type" value="Genomic_DNA"/>
</dbReference>
<feature type="domain" description="HTH tetR-type" evidence="3">
    <location>
        <begin position="6"/>
        <end position="66"/>
    </location>
</feature>
<keyword evidence="1 2" id="KW-0238">DNA-binding</keyword>
<dbReference type="DNASU" id="1116640"/>
<sequence>MRKKDDKKQENIKNAVVKLILKEGFHGTSISKIAKEADVSPATVYIYYENKDEMLRKIYLEYSKNILNHLLNNISESMSGKELIESLVKNYYLYIRDNKEIFLFVEQFSSCPSLANTCEKITELNYINSLLDSMKKNNIIRNYHNDTIISTIFSPVKSIAINHCLDISEKIILLREIIKILQDALII</sequence>
<dbReference type="Gene3D" id="1.10.357.10">
    <property type="entry name" value="Tetracycline Repressor, domain 2"/>
    <property type="match status" value="1"/>
</dbReference>
<dbReference type="AlphaFoldDB" id="Q97LU7"/>
<dbReference type="PIR" id="B96956">
    <property type="entry name" value="B96956"/>
</dbReference>